<dbReference type="PANTHER" id="PTHR33281">
    <property type="entry name" value="UPF0187 PROTEIN YNEE"/>
    <property type="match status" value="1"/>
</dbReference>
<accession>A0A7S0BCW3</accession>
<evidence type="ECO:0000313" key="9">
    <source>
        <dbReference type="EMBL" id="CAD8389386.1"/>
    </source>
</evidence>
<keyword evidence="3 8" id="KW-0812">Transmembrane</keyword>
<proteinExistence type="predicted"/>
<keyword evidence="6 8" id="KW-0472">Membrane</keyword>
<name>A0A7S0BCW3_9DINO</name>
<evidence type="ECO:0000256" key="7">
    <source>
        <dbReference type="SAM" id="MobiDB-lite"/>
    </source>
</evidence>
<feature type="transmembrane region" description="Helical" evidence="8">
    <location>
        <begin position="255"/>
        <end position="276"/>
    </location>
</feature>
<feature type="region of interest" description="Disordered" evidence="7">
    <location>
        <begin position="398"/>
        <end position="419"/>
    </location>
</feature>
<reference evidence="9" key="1">
    <citation type="submission" date="2021-01" db="EMBL/GenBank/DDBJ databases">
        <authorList>
            <person name="Corre E."/>
            <person name="Pelletier E."/>
            <person name="Niang G."/>
            <person name="Scheremetjew M."/>
            <person name="Finn R."/>
            <person name="Kale V."/>
            <person name="Holt S."/>
            <person name="Cochrane G."/>
            <person name="Meng A."/>
            <person name="Brown T."/>
            <person name="Cohen L."/>
        </authorList>
    </citation>
    <scope>NUCLEOTIDE SEQUENCE</scope>
    <source>
        <strain evidence="9">Pbaha01</strain>
    </source>
</reference>
<gene>
    <name evidence="9" type="ORF">PBAH0796_LOCUS32969</name>
</gene>
<evidence type="ECO:0000256" key="4">
    <source>
        <dbReference type="ARBA" id="ARBA00022989"/>
    </source>
</evidence>
<comment type="subcellular location">
    <subcellularLocation>
        <location evidence="1">Membrane</location>
        <topology evidence="1">Multi-pass membrane protein</topology>
    </subcellularLocation>
</comment>
<dbReference type="GO" id="GO:0016020">
    <property type="term" value="C:membrane"/>
    <property type="evidence" value="ECO:0007669"/>
    <property type="project" value="UniProtKB-SubCell"/>
</dbReference>
<feature type="region of interest" description="Disordered" evidence="7">
    <location>
        <begin position="340"/>
        <end position="359"/>
    </location>
</feature>
<feature type="transmembrane region" description="Helical" evidence="8">
    <location>
        <begin position="221"/>
        <end position="243"/>
    </location>
</feature>
<evidence type="ECO:0000256" key="5">
    <source>
        <dbReference type="ARBA" id="ARBA00023065"/>
    </source>
</evidence>
<dbReference type="Pfam" id="PF25539">
    <property type="entry name" value="Bestrophin_2"/>
    <property type="match status" value="1"/>
</dbReference>
<feature type="transmembrane region" description="Helical" evidence="8">
    <location>
        <begin position="60"/>
        <end position="77"/>
    </location>
</feature>
<evidence type="ECO:0000256" key="6">
    <source>
        <dbReference type="ARBA" id="ARBA00023136"/>
    </source>
</evidence>
<organism evidence="9">
    <name type="scientific">Pyrodinium bahamense</name>
    <dbReference type="NCBI Taxonomy" id="73915"/>
    <lineage>
        <taxon>Eukaryota</taxon>
        <taxon>Sar</taxon>
        <taxon>Alveolata</taxon>
        <taxon>Dinophyceae</taxon>
        <taxon>Gonyaulacales</taxon>
        <taxon>Pyrocystaceae</taxon>
        <taxon>Pyrodinium</taxon>
    </lineage>
</organism>
<keyword evidence="5" id="KW-0406">Ion transport</keyword>
<protein>
    <recommendedName>
        <fullName evidence="10">Bestrophin homolog</fullName>
    </recommendedName>
</protein>
<dbReference type="PANTHER" id="PTHR33281:SF20">
    <property type="match status" value="1"/>
</dbReference>
<evidence type="ECO:0000256" key="3">
    <source>
        <dbReference type="ARBA" id="ARBA00022692"/>
    </source>
</evidence>
<dbReference type="GO" id="GO:0005254">
    <property type="term" value="F:chloride channel activity"/>
    <property type="evidence" value="ECO:0007669"/>
    <property type="project" value="InterPro"/>
</dbReference>
<evidence type="ECO:0008006" key="10">
    <source>
        <dbReference type="Google" id="ProtNLM"/>
    </source>
</evidence>
<feature type="transmembrane region" description="Helical" evidence="8">
    <location>
        <begin position="20"/>
        <end position="40"/>
    </location>
</feature>
<dbReference type="AlphaFoldDB" id="A0A7S0BCW3"/>
<dbReference type="EMBL" id="HBEG01054144">
    <property type="protein sequence ID" value="CAD8389386.1"/>
    <property type="molecule type" value="Transcribed_RNA"/>
</dbReference>
<keyword evidence="4 8" id="KW-1133">Transmembrane helix</keyword>
<dbReference type="InterPro" id="IPR044669">
    <property type="entry name" value="YneE/VCCN1/2-like"/>
</dbReference>
<sequence>MILYDSQRWTNLIRIRGSVFPRAVLLALPSAGMAALIKFLEAEGIFGLSSILSMMPSNSVYSGFTFVLGFVLVFRASQSYARYWLAATSVHLMQAEWFHACSSLIAFSKVSKKKQEEVTAFAHTCIRLFCLLHAMALEEIADLTDENFPLLDIQGFSQEDVRILCSERAAGRKVELVFQWIQAYIVKSLDSDLLNVPSPIVTRVFQNLGNGLINYNSAQQVVIWPFPFAYAQMNGILIFVYMMLTPIVMCNWTGIVWSCALFTFVSVLCMVGLDLIAIELENPFGDDPNDLPVWEMQNVFNRDLVMLVDPLVWTVPKLLPRARGHAELMDCGRHESLSLEEYERSQQHTGRRKGSKTGALTKQMAWAEQAFRGQAGHASVLKITSTNADDIEDLRALSVDPKDDGMPAQFSSGSDEMPAKRLDEFPVPSARAAQSALHETLQKLLQDQDVLLQQQREFFQQHLQQESQFLERLLSIFEPARSSDTNSTHFIPDIPVQVAEEMHRPRGTSLWPCDVAGPRHGHLASRTALSCQKLQAVLQAQQAQCPPG</sequence>
<evidence type="ECO:0000256" key="8">
    <source>
        <dbReference type="SAM" id="Phobius"/>
    </source>
</evidence>
<keyword evidence="2" id="KW-0813">Transport</keyword>
<evidence type="ECO:0000256" key="1">
    <source>
        <dbReference type="ARBA" id="ARBA00004141"/>
    </source>
</evidence>
<evidence type="ECO:0000256" key="2">
    <source>
        <dbReference type="ARBA" id="ARBA00022448"/>
    </source>
</evidence>